<evidence type="ECO:0000313" key="2">
    <source>
        <dbReference type="EMBL" id="GBM98247.1"/>
    </source>
</evidence>
<reference evidence="2 3" key="1">
    <citation type="journal article" date="2019" name="Sci. Rep.">
        <title>Orb-weaving spider Araneus ventricosus genome elucidates the spidroin gene catalogue.</title>
        <authorList>
            <person name="Kono N."/>
            <person name="Nakamura H."/>
            <person name="Ohtoshi R."/>
            <person name="Moran D.A.P."/>
            <person name="Shinohara A."/>
            <person name="Yoshida Y."/>
            <person name="Fujiwara M."/>
            <person name="Mori M."/>
            <person name="Tomita M."/>
            <person name="Arakawa K."/>
        </authorList>
    </citation>
    <scope>NUCLEOTIDE SEQUENCE [LARGE SCALE GENOMIC DNA]</scope>
</reference>
<name>A0A4Y2K7K0_ARAVE</name>
<gene>
    <name evidence="2" type="ORF">AVEN_182929_1</name>
</gene>
<evidence type="ECO:0000313" key="3">
    <source>
        <dbReference type="Proteomes" id="UP000499080"/>
    </source>
</evidence>
<accession>A0A4Y2K7K0</accession>
<feature type="transmembrane region" description="Helical" evidence="1">
    <location>
        <begin position="6"/>
        <end position="22"/>
    </location>
</feature>
<keyword evidence="1" id="KW-0812">Transmembrane</keyword>
<dbReference type="EMBL" id="BGPR01113508">
    <property type="protein sequence ID" value="GBM98247.1"/>
    <property type="molecule type" value="Genomic_DNA"/>
</dbReference>
<dbReference type="Proteomes" id="UP000499080">
    <property type="component" value="Unassembled WGS sequence"/>
</dbReference>
<proteinExistence type="predicted"/>
<comment type="caution">
    <text evidence="2">The sequence shown here is derived from an EMBL/GenBank/DDBJ whole genome shotgun (WGS) entry which is preliminary data.</text>
</comment>
<keyword evidence="3" id="KW-1185">Reference proteome</keyword>
<dbReference type="AlphaFoldDB" id="A0A4Y2K7K0"/>
<feature type="non-terminal residue" evidence="2">
    <location>
        <position position="1"/>
    </location>
</feature>
<sequence length="51" mass="6070">WTIWDFLLVYLMLINLYGVSLGRKKLSAKELLCNTKCRWRILLCNSLLLQL</sequence>
<evidence type="ECO:0000256" key="1">
    <source>
        <dbReference type="SAM" id="Phobius"/>
    </source>
</evidence>
<keyword evidence="1" id="KW-0472">Membrane</keyword>
<keyword evidence="1" id="KW-1133">Transmembrane helix</keyword>
<organism evidence="2 3">
    <name type="scientific">Araneus ventricosus</name>
    <name type="common">Orbweaver spider</name>
    <name type="synonym">Epeira ventricosa</name>
    <dbReference type="NCBI Taxonomy" id="182803"/>
    <lineage>
        <taxon>Eukaryota</taxon>
        <taxon>Metazoa</taxon>
        <taxon>Ecdysozoa</taxon>
        <taxon>Arthropoda</taxon>
        <taxon>Chelicerata</taxon>
        <taxon>Arachnida</taxon>
        <taxon>Araneae</taxon>
        <taxon>Araneomorphae</taxon>
        <taxon>Entelegynae</taxon>
        <taxon>Araneoidea</taxon>
        <taxon>Araneidae</taxon>
        <taxon>Araneus</taxon>
    </lineage>
</organism>
<protein>
    <submittedName>
        <fullName evidence="2">Uncharacterized protein</fullName>
    </submittedName>
</protein>